<feature type="compositionally biased region" description="Polar residues" evidence="1">
    <location>
        <begin position="20"/>
        <end position="31"/>
    </location>
</feature>
<keyword evidence="3" id="KW-1185">Reference proteome</keyword>
<feature type="region of interest" description="Disordered" evidence="1">
    <location>
        <begin position="20"/>
        <end position="63"/>
    </location>
</feature>
<accession>A0A8S0XVB4</accession>
<protein>
    <submittedName>
        <fullName evidence="2">Uncharacterized protein</fullName>
    </submittedName>
</protein>
<dbReference type="EMBL" id="CACVBS010000054">
    <property type="protein sequence ID" value="CAA7266401.1"/>
    <property type="molecule type" value="Genomic_DNA"/>
</dbReference>
<name>A0A8S0XVB4_CYCAE</name>
<evidence type="ECO:0000313" key="2">
    <source>
        <dbReference type="EMBL" id="CAA7266401.1"/>
    </source>
</evidence>
<reference evidence="2 3" key="1">
    <citation type="submission" date="2020-01" db="EMBL/GenBank/DDBJ databases">
        <authorList>
            <person name="Gupta K D."/>
        </authorList>
    </citation>
    <scope>NUCLEOTIDE SEQUENCE [LARGE SCALE GENOMIC DNA]</scope>
</reference>
<organism evidence="2 3">
    <name type="scientific">Cyclocybe aegerita</name>
    <name type="common">Black poplar mushroom</name>
    <name type="synonym">Agrocybe aegerita</name>
    <dbReference type="NCBI Taxonomy" id="1973307"/>
    <lineage>
        <taxon>Eukaryota</taxon>
        <taxon>Fungi</taxon>
        <taxon>Dikarya</taxon>
        <taxon>Basidiomycota</taxon>
        <taxon>Agaricomycotina</taxon>
        <taxon>Agaricomycetes</taxon>
        <taxon>Agaricomycetidae</taxon>
        <taxon>Agaricales</taxon>
        <taxon>Agaricineae</taxon>
        <taxon>Bolbitiaceae</taxon>
        <taxon>Cyclocybe</taxon>
    </lineage>
</organism>
<dbReference type="AlphaFoldDB" id="A0A8S0XVB4"/>
<proteinExistence type="predicted"/>
<feature type="region of interest" description="Disordered" evidence="1">
    <location>
        <begin position="86"/>
        <end position="129"/>
    </location>
</feature>
<dbReference type="Proteomes" id="UP000467700">
    <property type="component" value="Unassembled WGS sequence"/>
</dbReference>
<comment type="caution">
    <text evidence="2">The sequence shown here is derived from an EMBL/GenBank/DDBJ whole genome shotgun (WGS) entry which is preliminary data.</text>
</comment>
<evidence type="ECO:0000313" key="3">
    <source>
        <dbReference type="Proteomes" id="UP000467700"/>
    </source>
</evidence>
<sequence length="129" mass="14460">MSGARTLCNTWPIIMTSTNVDRYSFNSSNPSQPAPRTRGAPNQQNRRVPEQEVTPRQAVDDALRCSDDEIADSEGEDMVEFVHEELHQNREEVTEGTKGNGVQSVGEHEAQGVQRRSFLQSPRRLPPDV</sequence>
<gene>
    <name evidence="2" type="ORF">AAE3_LOCUS8651</name>
</gene>
<feature type="compositionally biased region" description="Basic and acidic residues" evidence="1">
    <location>
        <begin position="86"/>
        <end position="95"/>
    </location>
</feature>
<evidence type="ECO:0000256" key="1">
    <source>
        <dbReference type="SAM" id="MobiDB-lite"/>
    </source>
</evidence>